<comment type="caution">
    <text evidence="1">The sequence shown here is derived from an EMBL/GenBank/DDBJ whole genome shotgun (WGS) entry which is preliminary data.</text>
</comment>
<sequence length="96" mass="10954">MHLLIGVASIAVRKFTLVSSFFSFSYCLRQLCWAEVIPPVAVKFLLWVESKRIIKNCCNQKGRLLPCFSTWLRRLLSKETFCFGLEIGTAIHEAAT</sequence>
<keyword evidence="2" id="KW-1185">Reference proteome</keyword>
<protein>
    <submittedName>
        <fullName evidence="1">Uncharacterized protein</fullName>
    </submittedName>
</protein>
<dbReference type="Proteomes" id="UP001163823">
    <property type="component" value="Chromosome 3"/>
</dbReference>
<dbReference type="EMBL" id="JARAOO010000003">
    <property type="protein sequence ID" value="KAJ7976318.1"/>
    <property type="molecule type" value="Genomic_DNA"/>
</dbReference>
<accession>A0AAD7Q7M6</accession>
<organism evidence="1 2">
    <name type="scientific">Quillaja saponaria</name>
    <name type="common">Soap bark tree</name>
    <dbReference type="NCBI Taxonomy" id="32244"/>
    <lineage>
        <taxon>Eukaryota</taxon>
        <taxon>Viridiplantae</taxon>
        <taxon>Streptophyta</taxon>
        <taxon>Embryophyta</taxon>
        <taxon>Tracheophyta</taxon>
        <taxon>Spermatophyta</taxon>
        <taxon>Magnoliopsida</taxon>
        <taxon>eudicotyledons</taxon>
        <taxon>Gunneridae</taxon>
        <taxon>Pentapetalae</taxon>
        <taxon>rosids</taxon>
        <taxon>fabids</taxon>
        <taxon>Fabales</taxon>
        <taxon>Quillajaceae</taxon>
        <taxon>Quillaja</taxon>
    </lineage>
</organism>
<proteinExistence type="predicted"/>
<gene>
    <name evidence="1" type="ORF">O6P43_006115</name>
</gene>
<evidence type="ECO:0000313" key="1">
    <source>
        <dbReference type="EMBL" id="KAJ7976318.1"/>
    </source>
</evidence>
<name>A0AAD7Q7M6_QUISA</name>
<reference evidence="1" key="1">
    <citation type="journal article" date="2023" name="Science">
        <title>Elucidation of the pathway for biosynthesis of saponin adjuvants from the soapbark tree.</title>
        <authorList>
            <person name="Reed J."/>
            <person name="Orme A."/>
            <person name="El-Demerdash A."/>
            <person name="Owen C."/>
            <person name="Martin L.B.B."/>
            <person name="Misra R.C."/>
            <person name="Kikuchi S."/>
            <person name="Rejzek M."/>
            <person name="Martin A.C."/>
            <person name="Harkess A."/>
            <person name="Leebens-Mack J."/>
            <person name="Louveau T."/>
            <person name="Stephenson M.J."/>
            <person name="Osbourn A."/>
        </authorList>
    </citation>
    <scope>NUCLEOTIDE SEQUENCE</scope>
    <source>
        <strain evidence="1">S10</strain>
    </source>
</reference>
<dbReference type="KEGG" id="qsa:O6P43_006115"/>
<dbReference type="AlphaFoldDB" id="A0AAD7Q7M6"/>
<evidence type="ECO:0000313" key="2">
    <source>
        <dbReference type="Proteomes" id="UP001163823"/>
    </source>
</evidence>